<evidence type="ECO:0000313" key="2">
    <source>
        <dbReference type="EMBL" id="RTQ53371.1"/>
    </source>
</evidence>
<dbReference type="Proteomes" id="UP000282184">
    <property type="component" value="Unassembled WGS sequence"/>
</dbReference>
<accession>A0A3S0H8G4</accession>
<dbReference type="AlphaFoldDB" id="A0A3S0H8G4"/>
<evidence type="ECO:0000313" key="3">
    <source>
        <dbReference type="Proteomes" id="UP000282184"/>
    </source>
</evidence>
<evidence type="ECO:0000256" key="1">
    <source>
        <dbReference type="SAM" id="SignalP"/>
    </source>
</evidence>
<comment type="caution">
    <text evidence="2">The sequence shown here is derived from an EMBL/GenBank/DDBJ whole genome shotgun (WGS) entry which is preliminary data.</text>
</comment>
<sequence>MQAAYLLSMNRLFPRLGCGLLLVTGASPLLAQTVTDTTRVPAATPAPVAAPAPVVATPPVVQPAAPAPARIDVTDPKAPLQAPVYVPLDPDVYRLIDRYAIKYGPDSLGDIHTSTRPYNRAAVARLAARIYGSTTQLTGLSNAGAQSGTAVRTESPLGKADQFNINYLLQDNWSSLSGGLPFDNISKRPILKYFYRTPSDFYSVNTKDFTLRVNPVLNLQAGGGSDGFLFLNTRGAQIEGTVDRRLGFFAYVTDTQMRPPGYVTQRVGRDNAVPHEGYWKFFKNQQNQFDFLTARGYVTYAATRHINVQLGHDRNVIGNGYRSLILSDFAAPYFFLKLNTRVWKLNYQNIFAEMTAERLNVDTLFQKKYLALHHLSYDITPGLNVGVFESTMFGRGKEGFELQYLNPLIFYRAVEQAIGSNDNALLGADFRWNIKRRFQLYGQVVLDELKVSEVRAGNGWWANKQAFQLGGKYIDVFGLPNLDLQLEYNYIRPYTYQHEDLYRAYEHYGQPLAHPNGANLRELFGQLSYQPLPRLTLVGKGFYTVYGQDVAPAAGGPLLNYGGNVLRSYETRVQEYGNRVGQGLRTEQLFGDFTATWMARHNLWLDAKLIVRSELAAAVRTTNVYPSVGLRWNAAQRLHEF</sequence>
<dbReference type="OrthoDB" id="9808260at2"/>
<feature type="signal peptide" evidence="1">
    <location>
        <begin position="1"/>
        <end position="31"/>
    </location>
</feature>
<dbReference type="Gene3D" id="2.40.160.130">
    <property type="entry name" value="Capsule assembly protein Wzi"/>
    <property type="match status" value="1"/>
</dbReference>
<keyword evidence="1" id="KW-0732">Signal</keyword>
<evidence type="ECO:0008006" key="4">
    <source>
        <dbReference type="Google" id="ProtNLM"/>
    </source>
</evidence>
<reference evidence="2 3" key="1">
    <citation type="submission" date="2018-12" db="EMBL/GenBank/DDBJ databases">
        <title>Hymenobacter gummosus sp. nov., isolated from a spring.</title>
        <authorList>
            <person name="Nie L."/>
        </authorList>
    </citation>
    <scope>NUCLEOTIDE SEQUENCE [LARGE SCALE GENOMIC DNA]</scope>
    <source>
        <strain evidence="2 3">KCTC 52166</strain>
    </source>
</reference>
<proteinExistence type="predicted"/>
<dbReference type="InterPro" id="IPR038636">
    <property type="entry name" value="Wzi_sf"/>
</dbReference>
<feature type="chain" id="PRO_5018570097" description="Capsule assembly Wzi family protein" evidence="1">
    <location>
        <begin position="32"/>
        <end position="641"/>
    </location>
</feature>
<gene>
    <name evidence="2" type="ORF">EJV47_01115</name>
</gene>
<name>A0A3S0H8G4_9BACT</name>
<organism evidence="2 3">
    <name type="scientific">Hymenobacter gummosus</name>
    <dbReference type="NCBI Taxonomy" id="1776032"/>
    <lineage>
        <taxon>Bacteria</taxon>
        <taxon>Pseudomonadati</taxon>
        <taxon>Bacteroidota</taxon>
        <taxon>Cytophagia</taxon>
        <taxon>Cytophagales</taxon>
        <taxon>Hymenobacteraceae</taxon>
        <taxon>Hymenobacter</taxon>
    </lineage>
</organism>
<protein>
    <recommendedName>
        <fullName evidence="4">Capsule assembly Wzi family protein</fullName>
    </recommendedName>
</protein>
<dbReference type="EMBL" id="RXOF01000001">
    <property type="protein sequence ID" value="RTQ53371.1"/>
    <property type="molecule type" value="Genomic_DNA"/>
</dbReference>
<keyword evidence="3" id="KW-1185">Reference proteome</keyword>